<reference evidence="2" key="1">
    <citation type="submission" date="2020-10" db="EMBL/GenBank/DDBJ databases">
        <authorList>
            <person name="Gilroy R."/>
        </authorList>
    </citation>
    <scope>NUCLEOTIDE SEQUENCE</scope>
    <source>
        <strain evidence="2">ChiSjej2B20-13462</strain>
    </source>
</reference>
<dbReference type="PANTHER" id="PTHR30522:SF0">
    <property type="entry name" value="NUCLEOSIDE TRIPHOSPHATE PYROPHOSPHOHYDROLASE"/>
    <property type="match status" value="1"/>
</dbReference>
<dbReference type="Gene3D" id="1.10.287.1080">
    <property type="entry name" value="MazG-like"/>
    <property type="match status" value="2"/>
</dbReference>
<name>A0A9D0Z774_9FIRM</name>
<dbReference type="PANTHER" id="PTHR30522">
    <property type="entry name" value="NUCLEOSIDE TRIPHOSPHATE PYROPHOSPHOHYDROLASE"/>
    <property type="match status" value="1"/>
</dbReference>
<feature type="domain" description="NTP pyrophosphohydrolase MazG-like" evidence="1">
    <location>
        <begin position="30"/>
        <end position="103"/>
    </location>
</feature>
<dbReference type="AlphaFoldDB" id="A0A9D0Z774"/>
<reference evidence="2" key="2">
    <citation type="journal article" date="2021" name="PeerJ">
        <title>Extensive microbial diversity within the chicken gut microbiome revealed by metagenomics and culture.</title>
        <authorList>
            <person name="Gilroy R."/>
            <person name="Ravi A."/>
            <person name="Getino M."/>
            <person name="Pursley I."/>
            <person name="Horton D.L."/>
            <person name="Alikhan N.F."/>
            <person name="Baker D."/>
            <person name="Gharbi K."/>
            <person name="Hall N."/>
            <person name="Watson M."/>
            <person name="Adriaenssens E.M."/>
            <person name="Foster-Nyarko E."/>
            <person name="Jarju S."/>
            <person name="Secka A."/>
            <person name="Antonio M."/>
            <person name="Oren A."/>
            <person name="Chaudhuri R.R."/>
            <person name="La Ragione R."/>
            <person name="Hildebrand F."/>
            <person name="Pallen M.J."/>
        </authorList>
    </citation>
    <scope>NUCLEOTIDE SEQUENCE</scope>
    <source>
        <strain evidence="2">ChiSjej2B20-13462</strain>
    </source>
</reference>
<comment type="caution">
    <text evidence="2">The sequence shown here is derived from an EMBL/GenBank/DDBJ whole genome shotgun (WGS) entry which is preliminary data.</text>
</comment>
<dbReference type="InterPro" id="IPR048015">
    <property type="entry name" value="NTP-PPase_MazG-like_N"/>
</dbReference>
<dbReference type="EMBL" id="DVFN01000123">
    <property type="protein sequence ID" value="HIQ70392.1"/>
    <property type="molecule type" value="Genomic_DNA"/>
</dbReference>
<accession>A0A9D0Z774</accession>
<dbReference type="GO" id="GO:0046061">
    <property type="term" value="P:dATP catabolic process"/>
    <property type="evidence" value="ECO:0007669"/>
    <property type="project" value="TreeGrafter"/>
</dbReference>
<evidence type="ECO:0000313" key="3">
    <source>
        <dbReference type="Proteomes" id="UP000886874"/>
    </source>
</evidence>
<proteinExistence type="predicted"/>
<dbReference type="NCBIfam" id="TIGR00444">
    <property type="entry name" value="mazG"/>
    <property type="match status" value="1"/>
</dbReference>
<dbReference type="GO" id="GO:0046047">
    <property type="term" value="P:TTP catabolic process"/>
    <property type="evidence" value="ECO:0007669"/>
    <property type="project" value="TreeGrafter"/>
</dbReference>
<dbReference type="GO" id="GO:0006203">
    <property type="term" value="P:dGTP catabolic process"/>
    <property type="evidence" value="ECO:0007669"/>
    <property type="project" value="TreeGrafter"/>
</dbReference>
<dbReference type="InterPro" id="IPR011551">
    <property type="entry name" value="NTP_PyrPHydrolase_MazG"/>
</dbReference>
<dbReference type="GO" id="GO:0046081">
    <property type="term" value="P:dUTP catabolic process"/>
    <property type="evidence" value="ECO:0007669"/>
    <property type="project" value="TreeGrafter"/>
</dbReference>
<dbReference type="CDD" id="cd11528">
    <property type="entry name" value="NTP-PPase_MazG_Nterm"/>
    <property type="match status" value="1"/>
</dbReference>
<evidence type="ECO:0000313" key="2">
    <source>
        <dbReference type="EMBL" id="HIQ70392.1"/>
    </source>
</evidence>
<protein>
    <submittedName>
        <fullName evidence="2">MazG family protein</fullName>
    </submittedName>
</protein>
<evidence type="ECO:0000259" key="1">
    <source>
        <dbReference type="Pfam" id="PF03819"/>
    </source>
</evidence>
<dbReference type="GO" id="GO:0046076">
    <property type="term" value="P:dTTP catabolic process"/>
    <property type="evidence" value="ECO:0007669"/>
    <property type="project" value="TreeGrafter"/>
</dbReference>
<dbReference type="InterPro" id="IPR004518">
    <property type="entry name" value="MazG-like_dom"/>
</dbReference>
<dbReference type="Pfam" id="PF03819">
    <property type="entry name" value="MazG"/>
    <property type="match status" value="1"/>
</dbReference>
<dbReference type="GO" id="GO:0006950">
    <property type="term" value="P:response to stress"/>
    <property type="evidence" value="ECO:0007669"/>
    <property type="project" value="UniProtKB-ARBA"/>
</dbReference>
<sequence>MSKPRYDMADLVEITHILRSPGGCPWDQAQTHQSIRRNFLEETYEVCEALDNDDLELMKEELGDVLLQVVFHADIERDRGRFDFDDVCDRVCKKLIFRHPHVFGGDQSKSWEDCKALEKGQTTVSEKLDAVARSLPSLWRAEKLASKAKKNGAAWDETLPEAVERLESAEDLGKLLFACAQWAAAHQVDPEEALHGACEAFISQIAAEEQA</sequence>
<organism evidence="2 3">
    <name type="scientific">Candidatus Avoscillospira stercorigallinarum</name>
    <dbReference type="NCBI Taxonomy" id="2840708"/>
    <lineage>
        <taxon>Bacteria</taxon>
        <taxon>Bacillati</taxon>
        <taxon>Bacillota</taxon>
        <taxon>Clostridia</taxon>
        <taxon>Eubacteriales</taxon>
        <taxon>Oscillospiraceae</taxon>
        <taxon>Oscillospiraceae incertae sedis</taxon>
        <taxon>Candidatus Avoscillospira</taxon>
    </lineage>
</organism>
<gene>
    <name evidence="2" type="ORF">IAA67_08690</name>
</gene>
<dbReference type="GO" id="GO:0047429">
    <property type="term" value="F:nucleoside triphosphate diphosphatase activity"/>
    <property type="evidence" value="ECO:0007669"/>
    <property type="project" value="TreeGrafter"/>
</dbReference>
<dbReference type="GO" id="GO:0046052">
    <property type="term" value="P:UTP catabolic process"/>
    <property type="evidence" value="ECO:0007669"/>
    <property type="project" value="TreeGrafter"/>
</dbReference>
<dbReference type="Proteomes" id="UP000886874">
    <property type="component" value="Unassembled WGS sequence"/>
</dbReference>
<dbReference type="SUPFAM" id="SSF101386">
    <property type="entry name" value="all-alpha NTP pyrophosphatases"/>
    <property type="match status" value="1"/>
</dbReference>
<dbReference type="FunFam" id="1.10.287.1080:FF:000001">
    <property type="entry name" value="Nucleoside triphosphate pyrophosphohydrolase"/>
    <property type="match status" value="1"/>
</dbReference>